<dbReference type="RefSeq" id="WP_183978760.1">
    <property type="nucleotide sequence ID" value="NZ_JACIBY010000015.1"/>
</dbReference>
<keyword evidence="3" id="KW-1185">Reference proteome</keyword>
<dbReference type="EMBL" id="JACIBY010000015">
    <property type="protein sequence ID" value="MBB3841235.1"/>
    <property type="molecule type" value="Genomic_DNA"/>
</dbReference>
<gene>
    <name evidence="2" type="ORF">FHS57_005257</name>
</gene>
<reference evidence="2 3" key="1">
    <citation type="submission" date="2020-08" db="EMBL/GenBank/DDBJ databases">
        <title>Genomic Encyclopedia of Type Strains, Phase IV (KMG-IV): sequencing the most valuable type-strain genomes for metagenomic binning, comparative biology and taxonomic classification.</title>
        <authorList>
            <person name="Goeker M."/>
        </authorList>
    </citation>
    <scope>NUCLEOTIDE SEQUENCE [LARGE SCALE GENOMIC DNA]</scope>
    <source>
        <strain evidence="2 3">DSM 17976</strain>
    </source>
</reference>
<protein>
    <recommendedName>
        <fullName evidence="1">Outer membrane protein beta-barrel domain-containing protein</fullName>
    </recommendedName>
</protein>
<organism evidence="2 3">
    <name type="scientific">Runella defluvii</name>
    <dbReference type="NCBI Taxonomy" id="370973"/>
    <lineage>
        <taxon>Bacteria</taxon>
        <taxon>Pseudomonadati</taxon>
        <taxon>Bacteroidota</taxon>
        <taxon>Cytophagia</taxon>
        <taxon>Cytophagales</taxon>
        <taxon>Spirosomataceae</taxon>
        <taxon>Runella</taxon>
    </lineage>
</organism>
<dbReference type="InterPro" id="IPR025665">
    <property type="entry name" value="Beta-barrel_OMP_2"/>
</dbReference>
<dbReference type="Proteomes" id="UP000541352">
    <property type="component" value="Unassembled WGS sequence"/>
</dbReference>
<evidence type="ECO:0000259" key="1">
    <source>
        <dbReference type="Pfam" id="PF13568"/>
    </source>
</evidence>
<feature type="domain" description="Outer membrane protein beta-barrel" evidence="1">
    <location>
        <begin position="34"/>
        <end position="219"/>
    </location>
</feature>
<evidence type="ECO:0000313" key="2">
    <source>
        <dbReference type="EMBL" id="MBB3841235.1"/>
    </source>
</evidence>
<proteinExistence type="predicted"/>
<evidence type="ECO:0000313" key="3">
    <source>
        <dbReference type="Proteomes" id="UP000541352"/>
    </source>
</evidence>
<dbReference type="Pfam" id="PF13568">
    <property type="entry name" value="OMP_b-brl_2"/>
    <property type="match status" value="1"/>
</dbReference>
<comment type="caution">
    <text evidence="2">The sequence shown here is derived from an EMBL/GenBank/DDBJ whole genome shotgun (WGS) entry which is preliminary data.</text>
</comment>
<dbReference type="AlphaFoldDB" id="A0A7W5ZPF6"/>
<sequence length="246" mass="28650">MHTTHFRNLLYLRWQKVIVGALLLGQAILFSANAQTSSYYRKHLEHYDDKPVHYGFLFALPVTRFGIVHSNTFLTQDTLNRITAPATAGFRMGFVVNGYLNDSWDIRTTPSVSLYDRRVQYEYAKGSTRNELREATWIEIPVLFKYKSQRRMNTRMYMLGGMTFGFETNVRKRLRQGSDFLNTRGSDLTVDYGFGLEQFLAYTKFSPEIRFSHGILNLFRSNDLNTVSNGIRRLTSHSVTIYLMFE</sequence>
<accession>A0A7W5ZPF6</accession>
<name>A0A7W5ZPF6_9BACT</name>